<dbReference type="InParanoid" id="A0A6P8P538"/>
<comment type="catalytic activity">
    <reaction evidence="25">
        <text>a ganglioside GA1 + CMP-N-acetyl-beta-neuraminate = a ganglioside GM1b + CMP + H(+)</text>
        <dbReference type="Rhea" id="RHEA:48244"/>
        <dbReference type="ChEBI" id="CHEBI:15378"/>
        <dbReference type="ChEBI" id="CHEBI:57812"/>
        <dbReference type="ChEBI" id="CHEBI:60377"/>
        <dbReference type="ChEBI" id="CHEBI:88069"/>
        <dbReference type="ChEBI" id="CHEBI:90151"/>
    </reaction>
    <physiologicalReaction direction="left-to-right" evidence="25">
        <dbReference type="Rhea" id="RHEA:48245"/>
    </physiologicalReaction>
</comment>
<dbReference type="EC" id="2.4.3.4" evidence="19"/>
<dbReference type="InterPro" id="IPR051757">
    <property type="entry name" value="Beta-gal_alpha2-3_sialyltrans"/>
</dbReference>
<keyword evidence="15" id="KW-1015">Disulfide bond</keyword>
<accession>A0A6P8P538</accession>
<dbReference type="GO" id="GO:0003836">
    <property type="term" value="F:beta-galactoside (CMP) alpha-2,3-sialyltransferase activity"/>
    <property type="evidence" value="ECO:0007669"/>
    <property type="project" value="UniProtKB-EC"/>
</dbReference>
<evidence type="ECO:0000256" key="23">
    <source>
        <dbReference type="ARBA" id="ARBA00043673"/>
    </source>
</evidence>
<evidence type="ECO:0000256" key="19">
    <source>
        <dbReference type="ARBA" id="ARBA00039107"/>
    </source>
</evidence>
<feature type="binding site" evidence="33">
    <location>
        <position position="284"/>
    </location>
    <ligand>
        <name>substrate</name>
    </ligand>
</feature>
<evidence type="ECO:0000313" key="35">
    <source>
        <dbReference type="Proteomes" id="UP000515159"/>
    </source>
</evidence>
<keyword evidence="35" id="KW-1185">Reference proteome</keyword>
<evidence type="ECO:0000256" key="6">
    <source>
        <dbReference type="ARBA" id="ARBA00022525"/>
    </source>
</evidence>
<dbReference type="GO" id="GO:0047288">
    <property type="term" value="F:beta-D-galactosyl-(1-&gt;3)-N-acetyl-beta-D-galactosaminide alpha-2,3- sialyltransferase"/>
    <property type="evidence" value="ECO:0007669"/>
    <property type="project" value="UniProtKB-EC"/>
</dbReference>
<dbReference type="KEGG" id="gsh:117345542"/>
<feature type="disulfide bond" evidence="34">
    <location>
        <begin position="156"/>
        <end position="295"/>
    </location>
</feature>
<feature type="binding site" evidence="33">
    <location>
        <position position="304"/>
    </location>
    <ligand>
        <name>substrate</name>
    </ligand>
</feature>
<feature type="binding site" evidence="33">
    <location>
        <position position="244"/>
    </location>
    <ligand>
        <name>substrate</name>
    </ligand>
</feature>
<evidence type="ECO:0000256" key="14">
    <source>
        <dbReference type="ARBA" id="ARBA00023136"/>
    </source>
</evidence>
<evidence type="ECO:0000256" key="4">
    <source>
        <dbReference type="ARBA" id="ARBA00004934"/>
    </source>
</evidence>
<dbReference type="GO" id="GO:0005576">
    <property type="term" value="C:extracellular region"/>
    <property type="evidence" value="ECO:0007669"/>
    <property type="project" value="UniProtKB-SubCell"/>
</dbReference>
<dbReference type="Proteomes" id="UP000515159">
    <property type="component" value="Chromosome 11"/>
</dbReference>
<proteinExistence type="inferred from homology"/>
<dbReference type="OrthoDB" id="10264956at2759"/>
<evidence type="ECO:0000256" key="28">
    <source>
        <dbReference type="ARBA" id="ARBA00062545"/>
    </source>
</evidence>
<evidence type="ECO:0000256" key="10">
    <source>
        <dbReference type="ARBA" id="ARBA00022968"/>
    </source>
</evidence>
<comment type="catalytic activity">
    <reaction evidence="27">
        <text>a globoside GalGb4Cer + CMP-N-acetyl-beta-neuraminate = a globoside MSGG + CMP + H(+)</text>
        <dbReference type="Rhea" id="RHEA:65372"/>
        <dbReference type="ChEBI" id="CHEBI:15378"/>
        <dbReference type="ChEBI" id="CHEBI:57812"/>
        <dbReference type="ChEBI" id="CHEBI:60377"/>
        <dbReference type="ChEBI" id="CHEBI:140623"/>
        <dbReference type="ChEBI" id="CHEBI:140691"/>
    </reaction>
    <physiologicalReaction direction="left-to-right" evidence="27">
        <dbReference type="Rhea" id="RHEA:65373"/>
    </physiologicalReaction>
</comment>
<feature type="binding site" evidence="33">
    <location>
        <position position="313"/>
    </location>
    <ligand>
        <name>substrate</name>
    </ligand>
</feature>
<evidence type="ECO:0000256" key="24">
    <source>
        <dbReference type="ARBA" id="ARBA00043773"/>
    </source>
</evidence>
<dbReference type="PANTHER" id="PTHR46032:SF8">
    <property type="entry name" value="ST3 BETA-GALACTOSIDE ALPHA-2,3-SIALYLTRANSFERASE 2"/>
    <property type="match status" value="1"/>
</dbReference>
<evidence type="ECO:0000256" key="7">
    <source>
        <dbReference type="ARBA" id="ARBA00022676"/>
    </source>
</evidence>
<feature type="binding site" evidence="33">
    <location>
        <position position="161"/>
    </location>
    <ligand>
        <name>substrate</name>
    </ligand>
</feature>
<reference evidence="36" key="1">
    <citation type="submission" date="2025-08" db="UniProtKB">
        <authorList>
            <consortium name="RefSeq"/>
        </authorList>
    </citation>
    <scope>IDENTIFICATION</scope>
</reference>
<keyword evidence="10" id="KW-0735">Signal-anchor</keyword>
<comment type="pathway">
    <text evidence="4">Glycolipid biosynthesis.</text>
</comment>
<comment type="similarity">
    <text evidence="5">Belongs to the glycosyltransferase 29 family.</text>
</comment>
<dbReference type="GeneID" id="117345542"/>
<comment type="pathway">
    <text evidence="3">Protein modification; protein glycosylation.</text>
</comment>
<feature type="binding site" evidence="33">
    <location>
        <position position="330"/>
    </location>
    <ligand>
        <name>substrate</name>
    </ligand>
</feature>
<keyword evidence="16" id="KW-0325">Glycoprotein</keyword>
<comment type="subunit">
    <text evidence="28">Homodimer; disulfide-linked. Homodimer formation occurs in the endoplasmic reticulum.</text>
</comment>
<dbReference type="EC" id="2.4.3.2" evidence="18"/>
<evidence type="ECO:0000256" key="32">
    <source>
        <dbReference type="ARBA" id="ARBA00082805"/>
    </source>
</evidence>
<dbReference type="Gene3D" id="3.90.1480.20">
    <property type="entry name" value="Glycosyl transferase family 29"/>
    <property type="match status" value="1"/>
</dbReference>
<evidence type="ECO:0000256" key="15">
    <source>
        <dbReference type="ARBA" id="ARBA00023157"/>
    </source>
</evidence>
<keyword evidence="9" id="KW-0812">Transmembrane</keyword>
<dbReference type="CDD" id="cd23966">
    <property type="entry name" value="GT29_ST3GAL1_2"/>
    <property type="match status" value="1"/>
</dbReference>
<evidence type="ECO:0000256" key="25">
    <source>
        <dbReference type="ARBA" id="ARBA00043816"/>
    </source>
</evidence>
<keyword evidence="14" id="KW-0472">Membrane</keyword>
<organism evidence="35 36">
    <name type="scientific">Geotrypetes seraphini</name>
    <name type="common">Gaboon caecilian</name>
    <name type="synonym">Caecilia seraphini</name>
    <dbReference type="NCBI Taxonomy" id="260995"/>
    <lineage>
        <taxon>Eukaryota</taxon>
        <taxon>Metazoa</taxon>
        <taxon>Chordata</taxon>
        <taxon>Craniata</taxon>
        <taxon>Vertebrata</taxon>
        <taxon>Euteleostomi</taxon>
        <taxon>Amphibia</taxon>
        <taxon>Gymnophiona</taxon>
        <taxon>Geotrypetes</taxon>
    </lineage>
</organism>
<evidence type="ECO:0000256" key="3">
    <source>
        <dbReference type="ARBA" id="ARBA00004922"/>
    </source>
</evidence>
<feature type="binding site" evidence="33">
    <location>
        <position position="184"/>
    </location>
    <ligand>
        <name>substrate</name>
    </ligand>
</feature>
<feature type="binding site" evidence="33">
    <location>
        <position position="280"/>
    </location>
    <ligand>
        <name>substrate</name>
    </ligand>
</feature>
<evidence type="ECO:0000256" key="17">
    <source>
        <dbReference type="ARBA" id="ARBA00036292"/>
    </source>
</evidence>
<comment type="catalytic activity">
    <reaction evidence="24">
        <text>a ganglioside GM1 (d18:1(4E)) + CMP-N-acetyl-beta-neuraminate = a ganglioside GD1a (d18:1(4E)) + CMP + H(+)</text>
        <dbReference type="Rhea" id="RHEA:18021"/>
        <dbReference type="ChEBI" id="CHEBI:15378"/>
        <dbReference type="ChEBI" id="CHEBI:57812"/>
        <dbReference type="ChEBI" id="CHEBI:60377"/>
        <dbReference type="ChEBI" id="CHEBI:77709"/>
        <dbReference type="ChEBI" id="CHEBI:78445"/>
        <dbReference type="EC" id="2.4.3.2"/>
    </reaction>
    <physiologicalReaction direction="left-to-right" evidence="24">
        <dbReference type="Rhea" id="RHEA:18022"/>
    </physiologicalReaction>
</comment>
<evidence type="ECO:0000256" key="22">
    <source>
        <dbReference type="ARBA" id="ARBA00042991"/>
    </source>
</evidence>
<evidence type="ECO:0000256" key="16">
    <source>
        <dbReference type="ARBA" id="ARBA00023180"/>
    </source>
</evidence>
<evidence type="ECO:0000256" key="5">
    <source>
        <dbReference type="ARBA" id="ARBA00006003"/>
    </source>
</evidence>
<comment type="catalytic activity">
    <reaction evidence="17">
        <text>a beta-D-galactosyl-(1-&gt;3)-N-acetyl-alpha-D-galactosaminyl derivative + CMP-N-acetyl-beta-neuraminate = an N-acetyl-alpha-neuraminyl-(2-&gt;3)-beta-D-galactosyl-(1-&gt;3)-N-acetyl-alpha-D-galactosaminyl derivative + CMP + H(+)</text>
        <dbReference type="Rhea" id="RHEA:21616"/>
        <dbReference type="ChEBI" id="CHEBI:15378"/>
        <dbReference type="ChEBI" id="CHEBI:57812"/>
        <dbReference type="ChEBI" id="CHEBI:60377"/>
        <dbReference type="ChEBI" id="CHEBI:133470"/>
        <dbReference type="ChEBI" id="CHEBI:139596"/>
        <dbReference type="EC" id="2.4.3.4"/>
    </reaction>
    <physiologicalReaction direction="left-to-right" evidence="17">
        <dbReference type="Rhea" id="RHEA:21617"/>
    </physiologicalReaction>
</comment>
<keyword evidence="11" id="KW-1133">Transmembrane helix</keyword>
<evidence type="ECO:0000256" key="27">
    <source>
        <dbReference type="ARBA" id="ARBA00052027"/>
    </source>
</evidence>
<keyword evidence="13" id="KW-0443">Lipid metabolism</keyword>
<comment type="subcellular location">
    <subcellularLocation>
        <location evidence="1">Golgi apparatus</location>
        <location evidence="1">Golgi stack membrane</location>
        <topology evidence="1">Single-pass type II membrane protein</topology>
    </subcellularLocation>
    <subcellularLocation>
        <location evidence="2">Secreted</location>
    </subcellularLocation>
</comment>
<evidence type="ECO:0000313" key="36">
    <source>
        <dbReference type="RefSeq" id="XP_033770238.1"/>
    </source>
</evidence>
<evidence type="ECO:0000256" key="8">
    <source>
        <dbReference type="ARBA" id="ARBA00022679"/>
    </source>
</evidence>
<keyword evidence="12" id="KW-0333">Golgi apparatus</keyword>
<dbReference type="PANTHER" id="PTHR46032">
    <property type="entry name" value="ALPHA-2,3-SIALYLTRANSFERASE ST3GAL I ISOFORM X1"/>
    <property type="match status" value="1"/>
</dbReference>
<dbReference type="PIRSF" id="PIRSF005557">
    <property type="entry name" value="Sialyl_trans"/>
    <property type="match status" value="1"/>
</dbReference>
<evidence type="ECO:0000256" key="21">
    <source>
        <dbReference type="ARBA" id="ARBA00042990"/>
    </source>
</evidence>
<name>A0A6P8P538_GEOSA</name>
<evidence type="ECO:0000256" key="30">
    <source>
        <dbReference type="ARBA" id="ARBA00081228"/>
    </source>
</evidence>
<dbReference type="GO" id="GO:0097503">
    <property type="term" value="P:sialylation"/>
    <property type="evidence" value="ECO:0007669"/>
    <property type="project" value="TreeGrafter"/>
</dbReference>
<feature type="binding site" evidence="33">
    <location>
        <position position="119"/>
    </location>
    <ligand>
        <name>substrate</name>
    </ligand>
</feature>
<dbReference type="RefSeq" id="XP_033770238.1">
    <property type="nucleotide sequence ID" value="XM_033914347.1"/>
</dbReference>
<evidence type="ECO:0000256" key="26">
    <source>
        <dbReference type="ARBA" id="ARBA00047509"/>
    </source>
</evidence>
<sequence length="352" mass="40404">MQSCGLPAMYCKFSYYKIQQMKRLGLLYAFGLVLFLWKTSPDACTRHSTLLCRVRDSLRSLWPGEREGPRKPCSCKTCISQQNMSPWFDERYSSTIEPLLTVKNQNIPAQVQHWWLKLQRSNNGSHLQDILARMFKVVSPMDESLERGNNGRCQRCAVVGNSGNLKGSKHGQLIDSHDFILRMNGAKTVGFEEDVGSRTTHHFMYPESAVNLQPGIHLILIPFKLLDLKWITSALSTGELRFTYMKVKSFIQADKDKVLIFNPSFFKYIHDNWTSHHGKYPSTGILALFFAIHVCDEVSVFGYGADSSGSWHHYWEKNRFASAFRRTGVHNADFELALIKRLEQEGKVTFYT</sequence>
<evidence type="ECO:0000256" key="13">
    <source>
        <dbReference type="ARBA" id="ARBA00023098"/>
    </source>
</evidence>
<dbReference type="InterPro" id="IPR038578">
    <property type="entry name" value="GT29-like_sf"/>
</dbReference>
<dbReference type="InterPro" id="IPR001675">
    <property type="entry name" value="Glyco_trans_29"/>
</dbReference>
<dbReference type="InterPro" id="IPR012163">
    <property type="entry name" value="Sialyl_trans"/>
</dbReference>
<dbReference type="GO" id="GO:0032580">
    <property type="term" value="C:Golgi cisterna membrane"/>
    <property type="evidence" value="ECO:0007669"/>
    <property type="project" value="UniProtKB-SubCell"/>
</dbReference>
<keyword evidence="6" id="KW-0964">Secreted</keyword>
<dbReference type="Pfam" id="PF00777">
    <property type="entry name" value="Glyco_transf_29"/>
    <property type="match status" value="1"/>
</dbReference>
<evidence type="ECO:0000256" key="34">
    <source>
        <dbReference type="PIRSR" id="PIRSR005557-2"/>
    </source>
</evidence>
<evidence type="ECO:0000256" key="31">
    <source>
        <dbReference type="ARBA" id="ARBA00081332"/>
    </source>
</evidence>
<dbReference type="AlphaFoldDB" id="A0A6P8P538"/>
<evidence type="ECO:0000256" key="20">
    <source>
        <dbReference type="ARBA" id="ARBA00042448"/>
    </source>
</evidence>
<comment type="catalytic activity">
    <reaction evidence="26">
        <text>ganglioside GM1 (d18:1(4E)/18:0) + CMP-N-acetyl-beta-neuraminate = ganglioside GD1a (18:1(4E)/18:0) + CMP + H(+)</text>
        <dbReference type="Rhea" id="RHEA:48248"/>
        <dbReference type="ChEBI" id="CHEBI:15378"/>
        <dbReference type="ChEBI" id="CHEBI:57812"/>
        <dbReference type="ChEBI" id="CHEBI:60377"/>
        <dbReference type="ChEBI" id="CHEBI:73110"/>
        <dbReference type="ChEBI" id="CHEBI:90153"/>
    </reaction>
    <physiologicalReaction direction="left-to-right" evidence="26">
        <dbReference type="Rhea" id="RHEA:48249"/>
    </physiologicalReaction>
</comment>
<evidence type="ECO:0000256" key="11">
    <source>
        <dbReference type="ARBA" id="ARBA00022989"/>
    </source>
</evidence>
<evidence type="ECO:0000256" key="29">
    <source>
        <dbReference type="ARBA" id="ARBA00072809"/>
    </source>
</evidence>
<keyword evidence="8" id="KW-0808">Transferase</keyword>
<evidence type="ECO:0000256" key="33">
    <source>
        <dbReference type="PIRSR" id="PIRSR005557-1"/>
    </source>
</evidence>
<evidence type="ECO:0000256" key="18">
    <source>
        <dbReference type="ARBA" id="ARBA00039106"/>
    </source>
</evidence>
<gene>
    <name evidence="36" type="primary">LOC117345542</name>
</gene>
<evidence type="ECO:0000256" key="9">
    <source>
        <dbReference type="ARBA" id="ARBA00022692"/>
    </source>
</evidence>
<evidence type="ECO:0000256" key="12">
    <source>
        <dbReference type="ARBA" id="ARBA00023034"/>
    </source>
</evidence>
<dbReference type="FunFam" id="3.90.1480.20:FF:000002">
    <property type="entry name" value="CMP-N-acetylneuraminate-beta-galactosamide- alpha-2,3-sialyltransferase 2"/>
    <property type="match status" value="1"/>
</dbReference>
<keyword evidence="7" id="KW-0328">Glycosyltransferase</keyword>
<dbReference type="GO" id="GO:0006629">
    <property type="term" value="P:lipid metabolic process"/>
    <property type="evidence" value="ECO:0007669"/>
    <property type="project" value="UniProtKB-KW"/>
</dbReference>
<evidence type="ECO:0000256" key="1">
    <source>
        <dbReference type="ARBA" id="ARBA00004447"/>
    </source>
</evidence>
<comment type="catalytic activity">
    <reaction evidence="23">
        <text>a ganglioside GA1 (d18:1(4E)) + CMP-N-acetyl-beta-neuraminate = a ganglioside GM1b (d18:1(4E)) + CMP + H(+)</text>
        <dbReference type="Rhea" id="RHEA:47560"/>
        <dbReference type="ChEBI" id="CHEBI:15378"/>
        <dbReference type="ChEBI" id="CHEBI:27938"/>
        <dbReference type="ChEBI" id="CHEBI:57812"/>
        <dbReference type="ChEBI" id="CHEBI:60377"/>
        <dbReference type="ChEBI" id="CHEBI:78568"/>
    </reaction>
    <physiologicalReaction direction="left-to-right" evidence="23">
        <dbReference type="Rhea" id="RHEA:47561"/>
    </physiologicalReaction>
</comment>
<protein>
    <recommendedName>
        <fullName evidence="29">CMP-N-acetylneuraminate-beta-galactosamide-alpha-2,3-sialyltransferase 2</fullName>
        <ecNumber evidence="18">2.4.3.2</ecNumber>
        <ecNumber evidence="19">2.4.3.4</ecNumber>
    </recommendedName>
    <alternativeName>
        <fullName evidence="22">Gal-NAc6S</fullName>
    </alternativeName>
    <alternativeName>
        <fullName evidence="20">Gal-beta-1,3-GalNAc-alpha-2,3-sialyltransferase</fullName>
    </alternativeName>
    <alternativeName>
        <fullName evidence="21">Monosialoganglioside sialyltransferase</fullName>
    </alternativeName>
    <alternativeName>
        <fullName evidence="30">ST3Gal II</fullName>
    </alternativeName>
    <alternativeName>
        <fullName evidence="31">ST3GalA.2</fullName>
    </alternativeName>
    <alternativeName>
        <fullName evidence="32">Sialyltransferase 4B</fullName>
    </alternativeName>
</protein>
<evidence type="ECO:0000256" key="2">
    <source>
        <dbReference type="ARBA" id="ARBA00004613"/>
    </source>
</evidence>